<name>A0A9X3BR24_9MYCO</name>
<dbReference type="AlphaFoldDB" id="A0A9X3BR24"/>
<gene>
    <name evidence="1" type="ORF">H7H73_11465</name>
</gene>
<dbReference type="EMBL" id="JACKRN010000423">
    <property type="protein sequence ID" value="MCV7070946.1"/>
    <property type="molecule type" value="Genomic_DNA"/>
</dbReference>
<evidence type="ECO:0000313" key="1">
    <source>
        <dbReference type="EMBL" id="MCV7070946.1"/>
    </source>
</evidence>
<accession>A0A9X3BR24</accession>
<feature type="non-terminal residue" evidence="1">
    <location>
        <position position="1"/>
    </location>
</feature>
<protein>
    <submittedName>
        <fullName evidence="1">GNAT family N-acetyltransferase</fullName>
    </submittedName>
</protein>
<dbReference type="Gene3D" id="3.40.630.30">
    <property type="match status" value="1"/>
</dbReference>
<dbReference type="InterPro" id="IPR016181">
    <property type="entry name" value="Acyl_CoA_acyltransferase"/>
</dbReference>
<evidence type="ECO:0000313" key="2">
    <source>
        <dbReference type="Proteomes" id="UP001140272"/>
    </source>
</evidence>
<dbReference type="SUPFAM" id="SSF55729">
    <property type="entry name" value="Acyl-CoA N-acyltransferases (Nat)"/>
    <property type="match status" value="1"/>
</dbReference>
<sequence>TAPRPPQRGVLGALLHRRLRDAAELGCDLAVVTTAPASTSQKNVQRTGFQLLYTRAVLVGGEVG</sequence>
<reference evidence="1" key="2">
    <citation type="journal article" date="2022" name="BMC Genomics">
        <title>Comparative genome analysis of mycobacteria focusing on tRNA and non-coding RNA.</title>
        <authorList>
            <person name="Behra P.R.K."/>
            <person name="Pettersson B.M.F."/>
            <person name="Ramesh M."/>
            <person name="Das S."/>
            <person name="Dasgupta S."/>
            <person name="Kirsebom L.A."/>
        </authorList>
    </citation>
    <scope>NUCLEOTIDE SEQUENCE</scope>
    <source>
        <strain evidence="1">DSM 45406</strain>
    </source>
</reference>
<comment type="caution">
    <text evidence="1">The sequence shown here is derived from an EMBL/GenBank/DDBJ whole genome shotgun (WGS) entry which is preliminary data.</text>
</comment>
<organism evidence="1 2">
    <name type="scientific">Mycolicibacterium rufum</name>
    <dbReference type="NCBI Taxonomy" id="318424"/>
    <lineage>
        <taxon>Bacteria</taxon>
        <taxon>Bacillati</taxon>
        <taxon>Actinomycetota</taxon>
        <taxon>Actinomycetes</taxon>
        <taxon>Mycobacteriales</taxon>
        <taxon>Mycobacteriaceae</taxon>
        <taxon>Mycolicibacterium</taxon>
    </lineage>
</organism>
<proteinExistence type="predicted"/>
<reference evidence="1" key="1">
    <citation type="submission" date="2020-07" db="EMBL/GenBank/DDBJ databases">
        <authorList>
            <person name="Pettersson B.M.F."/>
            <person name="Behra P.R.K."/>
            <person name="Ramesh M."/>
            <person name="Das S."/>
            <person name="Dasgupta S."/>
            <person name="Kirsebom L.A."/>
        </authorList>
    </citation>
    <scope>NUCLEOTIDE SEQUENCE</scope>
    <source>
        <strain evidence="1">DSM 45406</strain>
    </source>
</reference>
<dbReference type="Proteomes" id="UP001140272">
    <property type="component" value="Unassembled WGS sequence"/>
</dbReference>